<dbReference type="Gene3D" id="2.30.230.10">
    <property type="entry name" value="Lipovitellin, beta-sheet shell regions, chain A"/>
    <property type="match status" value="1"/>
</dbReference>
<sequence>MIVILVPFFLAAQLREAGWPQGAGEALYRFSVNATVLDAAAATGSYHPSHQHDSGPVDRSTRFDLSSQLRCRFRGPASLVCRMCDTRAVSFASKDLNPASQACPMPDTLQHHAEYQIAEEAFEISFAHQGVAKILVNRTVSPHDLNIIRALVNQFNVGANIAKRRETEFHQMEKSLIGKCDTMFRVVKNTSSSGINAVDTGRMSTVAQQYEMPRRGANANCSITCKDKQQQQQLNGGRVSASAGKASSTTATTDGGDGGNGPWLDEDYKLSGLESLGRRKGETLRLEKWRNVHKCSLRADYFFGSRENLRMDPSDFEARIVASESTIHVSDTNFASYTANEVHIKRQRGDDLVIYERYALQLASIDATTNVARRPPFGVADPASASVYAYQYIDDEDEESLELAPQPTTQKSHQQQHNKRSRATRRSKHSATRA</sequence>
<accession>A0ABD2VW05</accession>
<dbReference type="InterPro" id="IPR015816">
    <property type="entry name" value="Vitellinogen_b-sht_N"/>
</dbReference>
<feature type="chain" id="PRO_5044799133" description="Vitellogenin domain-containing protein" evidence="3">
    <location>
        <begin position="18"/>
        <end position="434"/>
    </location>
</feature>
<keyword evidence="1 3" id="KW-0732">Signal</keyword>
<feature type="compositionally biased region" description="Basic residues" evidence="2">
    <location>
        <begin position="414"/>
        <end position="434"/>
    </location>
</feature>
<dbReference type="InterPro" id="IPR015819">
    <property type="entry name" value="Lipid_transp_b-sht_shell"/>
</dbReference>
<dbReference type="SUPFAM" id="SSF56968">
    <property type="entry name" value="Lipovitellin-phosvitin complex, beta-sheet shell regions"/>
    <property type="match status" value="1"/>
</dbReference>
<evidence type="ECO:0000313" key="6">
    <source>
        <dbReference type="Proteomes" id="UP001627154"/>
    </source>
</evidence>
<feature type="region of interest" description="Disordered" evidence="2">
    <location>
        <begin position="232"/>
        <end position="261"/>
    </location>
</feature>
<dbReference type="Proteomes" id="UP001627154">
    <property type="component" value="Unassembled WGS sequence"/>
</dbReference>
<dbReference type="AlphaFoldDB" id="A0ABD2VW05"/>
<feature type="signal peptide" evidence="3">
    <location>
        <begin position="1"/>
        <end position="17"/>
    </location>
</feature>
<evidence type="ECO:0000259" key="4">
    <source>
        <dbReference type="Pfam" id="PF01347"/>
    </source>
</evidence>
<evidence type="ECO:0000256" key="2">
    <source>
        <dbReference type="SAM" id="MobiDB-lite"/>
    </source>
</evidence>
<name>A0ABD2VW05_9HYME</name>
<evidence type="ECO:0000313" key="5">
    <source>
        <dbReference type="EMBL" id="KAL3384982.1"/>
    </source>
</evidence>
<organism evidence="5 6">
    <name type="scientific">Trichogramma kaykai</name>
    <dbReference type="NCBI Taxonomy" id="54128"/>
    <lineage>
        <taxon>Eukaryota</taxon>
        <taxon>Metazoa</taxon>
        <taxon>Ecdysozoa</taxon>
        <taxon>Arthropoda</taxon>
        <taxon>Hexapoda</taxon>
        <taxon>Insecta</taxon>
        <taxon>Pterygota</taxon>
        <taxon>Neoptera</taxon>
        <taxon>Endopterygota</taxon>
        <taxon>Hymenoptera</taxon>
        <taxon>Apocrita</taxon>
        <taxon>Proctotrupomorpha</taxon>
        <taxon>Chalcidoidea</taxon>
        <taxon>Trichogrammatidae</taxon>
        <taxon>Trichogramma</taxon>
    </lineage>
</organism>
<protein>
    <recommendedName>
        <fullName evidence="4">Vitellogenin domain-containing protein</fullName>
    </recommendedName>
</protein>
<feature type="domain" description="Vitellogenin" evidence="4">
    <location>
        <begin position="58"/>
        <end position="330"/>
    </location>
</feature>
<comment type="caution">
    <text evidence="5">The sequence shown here is derived from an EMBL/GenBank/DDBJ whole genome shotgun (WGS) entry which is preliminary data.</text>
</comment>
<reference evidence="5 6" key="1">
    <citation type="journal article" date="2024" name="bioRxiv">
        <title>A reference genome for Trichogramma kaykai: A tiny desert-dwelling parasitoid wasp with competing sex-ratio distorters.</title>
        <authorList>
            <person name="Culotta J."/>
            <person name="Lindsey A.R."/>
        </authorList>
    </citation>
    <scope>NUCLEOTIDE SEQUENCE [LARGE SCALE GENOMIC DNA]</scope>
    <source>
        <strain evidence="5 6">KSX58</strain>
    </source>
</reference>
<dbReference type="EMBL" id="JBJJXI010000166">
    <property type="protein sequence ID" value="KAL3384982.1"/>
    <property type="molecule type" value="Genomic_DNA"/>
</dbReference>
<dbReference type="InterPro" id="IPR001747">
    <property type="entry name" value="Vitellogenin_N"/>
</dbReference>
<evidence type="ECO:0000256" key="1">
    <source>
        <dbReference type="ARBA" id="ARBA00022729"/>
    </source>
</evidence>
<feature type="compositionally biased region" description="Low complexity" evidence="2">
    <location>
        <begin position="240"/>
        <end position="254"/>
    </location>
</feature>
<keyword evidence="6" id="KW-1185">Reference proteome</keyword>
<dbReference type="Pfam" id="PF01347">
    <property type="entry name" value="Vitellogenin_N"/>
    <property type="match status" value="1"/>
</dbReference>
<evidence type="ECO:0000256" key="3">
    <source>
        <dbReference type="SAM" id="SignalP"/>
    </source>
</evidence>
<proteinExistence type="predicted"/>
<gene>
    <name evidence="5" type="ORF">TKK_019382</name>
</gene>
<feature type="region of interest" description="Disordered" evidence="2">
    <location>
        <begin position="398"/>
        <end position="434"/>
    </location>
</feature>